<proteinExistence type="predicted"/>
<organism evidence="1 2">
    <name type="scientific">Octopus vulgaris</name>
    <name type="common">Common octopus</name>
    <dbReference type="NCBI Taxonomy" id="6645"/>
    <lineage>
        <taxon>Eukaryota</taxon>
        <taxon>Metazoa</taxon>
        <taxon>Spiralia</taxon>
        <taxon>Lophotrochozoa</taxon>
        <taxon>Mollusca</taxon>
        <taxon>Cephalopoda</taxon>
        <taxon>Coleoidea</taxon>
        <taxon>Octopodiformes</taxon>
        <taxon>Octopoda</taxon>
        <taxon>Incirrata</taxon>
        <taxon>Octopodidae</taxon>
        <taxon>Octopus</taxon>
    </lineage>
</organism>
<protein>
    <submittedName>
        <fullName evidence="1">Uncharacterized protein</fullName>
    </submittedName>
</protein>
<keyword evidence="2" id="KW-1185">Reference proteome</keyword>
<evidence type="ECO:0000313" key="2">
    <source>
        <dbReference type="Proteomes" id="UP001162480"/>
    </source>
</evidence>
<accession>A0AA36EXV0</accession>
<dbReference type="AlphaFoldDB" id="A0AA36EXV0"/>
<name>A0AA36EXV0_OCTVU</name>
<sequence>MPLVTQADIGCAPYEIAYFMTISKKPYTTIPVAEILVQKNVRRTENRVKSLKVSVSKSIIFCWIDDNGEDIKMQVVVKMKAPAHKFAIQLDELANVSHCANLICIAGSFVGD</sequence>
<dbReference type="EMBL" id="OX597815">
    <property type="protein sequence ID" value="CAI9717082.1"/>
    <property type="molecule type" value="Genomic_DNA"/>
</dbReference>
<dbReference type="Proteomes" id="UP001162480">
    <property type="component" value="Chromosome 2"/>
</dbReference>
<evidence type="ECO:0000313" key="1">
    <source>
        <dbReference type="EMBL" id="CAI9717082.1"/>
    </source>
</evidence>
<reference evidence="1" key="1">
    <citation type="submission" date="2023-08" db="EMBL/GenBank/DDBJ databases">
        <authorList>
            <person name="Alioto T."/>
            <person name="Alioto T."/>
            <person name="Gomez Garrido J."/>
        </authorList>
    </citation>
    <scope>NUCLEOTIDE SEQUENCE</scope>
</reference>
<gene>
    <name evidence="1" type="ORF">OCTVUL_1B007117</name>
</gene>